<keyword evidence="3 5" id="KW-0067">ATP-binding</keyword>
<dbReference type="Proteomes" id="UP000320735">
    <property type="component" value="Unassembled WGS sequence"/>
</dbReference>
<dbReference type="Gene3D" id="3.90.640.10">
    <property type="entry name" value="Actin, Chain A, domain 4"/>
    <property type="match status" value="1"/>
</dbReference>
<dbReference type="RefSeq" id="WP_146373357.1">
    <property type="nucleotide sequence ID" value="NZ_SJPP01000002.1"/>
</dbReference>
<reference evidence="7 8" key="1">
    <citation type="submission" date="2019-02" db="EMBL/GenBank/DDBJ databases">
        <title>Deep-cultivation of Planctomycetes and their phenomic and genomic characterization uncovers novel biology.</title>
        <authorList>
            <person name="Wiegand S."/>
            <person name="Jogler M."/>
            <person name="Boedeker C."/>
            <person name="Pinto D."/>
            <person name="Vollmers J."/>
            <person name="Rivas-Marin E."/>
            <person name="Kohn T."/>
            <person name="Peeters S.H."/>
            <person name="Heuer A."/>
            <person name="Rast P."/>
            <person name="Oberbeckmann S."/>
            <person name="Bunk B."/>
            <person name="Jeske O."/>
            <person name="Meyerdierks A."/>
            <person name="Storesund J.E."/>
            <person name="Kallscheuer N."/>
            <person name="Luecker S."/>
            <person name="Lage O.M."/>
            <person name="Pohl T."/>
            <person name="Merkel B.J."/>
            <person name="Hornburger P."/>
            <person name="Mueller R.-W."/>
            <person name="Bruemmer F."/>
            <person name="Labrenz M."/>
            <person name="Spormann A.M."/>
            <person name="Op Den Camp H."/>
            <person name="Overmann J."/>
            <person name="Amann R."/>
            <person name="Jetten M.S.M."/>
            <person name="Mascher T."/>
            <person name="Medema M.H."/>
            <person name="Devos D.P."/>
            <person name="Kaster A.-K."/>
            <person name="Ovreas L."/>
            <person name="Rohde M."/>
            <person name="Galperin M.Y."/>
            <person name="Jogler C."/>
        </authorList>
    </citation>
    <scope>NUCLEOTIDE SEQUENCE [LARGE SCALE GENOMIC DNA]</scope>
    <source>
        <strain evidence="7 8">CA54</strain>
    </source>
</reference>
<dbReference type="PROSITE" id="PS00329">
    <property type="entry name" value="HSP70_2"/>
    <property type="match status" value="1"/>
</dbReference>
<evidence type="ECO:0000256" key="5">
    <source>
        <dbReference type="RuleBase" id="RU003322"/>
    </source>
</evidence>
<evidence type="ECO:0000256" key="3">
    <source>
        <dbReference type="ARBA" id="ARBA00022840"/>
    </source>
</evidence>
<gene>
    <name evidence="7" type="primary">dnaK_4</name>
    <name evidence="7" type="ORF">CA54_49320</name>
</gene>
<dbReference type="CDD" id="cd24029">
    <property type="entry name" value="ASKHA_NBD_HSP70_DnaK_HscA_HscC"/>
    <property type="match status" value="1"/>
</dbReference>
<proteinExistence type="inferred from homology"/>
<keyword evidence="4" id="KW-0143">Chaperone</keyword>
<feature type="region of interest" description="Disordered" evidence="6">
    <location>
        <begin position="487"/>
        <end position="549"/>
    </location>
</feature>
<dbReference type="Pfam" id="PF00012">
    <property type="entry name" value="HSP70"/>
    <property type="match status" value="2"/>
</dbReference>
<dbReference type="Gene3D" id="2.60.34.10">
    <property type="entry name" value="Substrate Binding Domain Of DNAk, Chain A, domain 1"/>
    <property type="match status" value="1"/>
</dbReference>
<dbReference type="GO" id="GO:0140662">
    <property type="term" value="F:ATP-dependent protein folding chaperone"/>
    <property type="evidence" value="ECO:0007669"/>
    <property type="project" value="InterPro"/>
</dbReference>
<keyword evidence="8" id="KW-1185">Reference proteome</keyword>
<dbReference type="Gene3D" id="3.30.420.40">
    <property type="match status" value="2"/>
</dbReference>
<evidence type="ECO:0000256" key="1">
    <source>
        <dbReference type="ARBA" id="ARBA00007381"/>
    </source>
</evidence>
<protein>
    <submittedName>
        <fullName evidence="7">Chaperone protein DnaK</fullName>
    </submittedName>
</protein>
<dbReference type="EMBL" id="SJPP01000002">
    <property type="protein sequence ID" value="TWU09690.1"/>
    <property type="molecule type" value="Genomic_DNA"/>
</dbReference>
<dbReference type="InterPro" id="IPR029047">
    <property type="entry name" value="HSP70_peptide-bd_sf"/>
</dbReference>
<comment type="similarity">
    <text evidence="1 5">Belongs to the heat shock protein 70 family.</text>
</comment>
<keyword evidence="2 5" id="KW-0547">Nucleotide-binding</keyword>
<dbReference type="AlphaFoldDB" id="A0A5C6BCM8"/>
<dbReference type="FunFam" id="3.30.420.40:FF:000071">
    <property type="entry name" value="Molecular chaperone DnaK"/>
    <property type="match status" value="1"/>
</dbReference>
<accession>A0A5C6BCM8</accession>
<dbReference type="PANTHER" id="PTHR19375">
    <property type="entry name" value="HEAT SHOCK PROTEIN 70KDA"/>
    <property type="match status" value="1"/>
</dbReference>
<dbReference type="PROSITE" id="PS00297">
    <property type="entry name" value="HSP70_1"/>
    <property type="match status" value="1"/>
</dbReference>
<evidence type="ECO:0000313" key="7">
    <source>
        <dbReference type="EMBL" id="TWU09690.1"/>
    </source>
</evidence>
<feature type="compositionally biased region" description="Polar residues" evidence="6">
    <location>
        <begin position="501"/>
        <end position="521"/>
    </location>
</feature>
<evidence type="ECO:0000256" key="6">
    <source>
        <dbReference type="SAM" id="MobiDB-lite"/>
    </source>
</evidence>
<dbReference type="FunFam" id="3.90.640.10:FF:000003">
    <property type="entry name" value="Molecular chaperone DnaK"/>
    <property type="match status" value="1"/>
</dbReference>
<dbReference type="GO" id="GO:0005524">
    <property type="term" value="F:ATP binding"/>
    <property type="evidence" value="ECO:0007669"/>
    <property type="project" value="UniProtKB-KW"/>
</dbReference>
<sequence length="559" mass="61070">MLTTHAVGIDLGTTNSCIAYLNEHGEPVSIANEEGEITTPSVVLFDEDGPIVGKEAFRNAIATPEYVVMNAKRHLGHPKKCWRIRGNVYTPTDIAALVLRKLLRDAEKKIGKVQRAVITVPAQFSDAQRQATIKAGLAAGLKHVDIINEPVAASLCYVLGAEGLWFSELAHSQRILVYDLGGGTFDLSLVNYEKNQVSVLASTGNLKLGGIDFNRALAGHVRKQFIKELGLDVAEDRQSLQYLAMEVEQAKRSLSARERAALSCTHAGKRKTYQVTRAQFEKLTAGLMKRTQDITVKLLKKMNMGWAHVDVVLTAGGASRMPMVRDMLQGMSGWTLNTSLSPDQSIAHGATYYAGMLLSNSEFVHSIRNDVVVDRLAGFRQQSVSSRALGILVRDPVTSYRFPHYILPANTPLPASVSHVYGTVQPDQRRVHLHVIESGEDDGQDFVHVGGCKVEDLPENLPVNSEIEVTIHYDAAAKVHVSAREIKSGKQATAEIDRTETPATEITTPQAPAPQKKTTPARTPKPQSPPRNPAPVASRDIGSATGEDEFYRFFEDAGD</sequence>
<dbReference type="SUPFAM" id="SSF53067">
    <property type="entry name" value="Actin-like ATPase domain"/>
    <property type="match status" value="2"/>
</dbReference>
<dbReference type="PRINTS" id="PR00301">
    <property type="entry name" value="HEATSHOCK70"/>
</dbReference>
<comment type="caution">
    <text evidence="7">The sequence shown here is derived from an EMBL/GenBank/DDBJ whole genome shotgun (WGS) entry which is preliminary data.</text>
</comment>
<dbReference type="OrthoDB" id="9766019at2"/>
<dbReference type="InterPro" id="IPR043129">
    <property type="entry name" value="ATPase_NBD"/>
</dbReference>
<dbReference type="InterPro" id="IPR018181">
    <property type="entry name" value="Heat_shock_70_CS"/>
</dbReference>
<name>A0A5C6BCM8_9PLAN</name>
<evidence type="ECO:0000256" key="4">
    <source>
        <dbReference type="ARBA" id="ARBA00023186"/>
    </source>
</evidence>
<evidence type="ECO:0000256" key="2">
    <source>
        <dbReference type="ARBA" id="ARBA00022741"/>
    </source>
</evidence>
<evidence type="ECO:0000313" key="8">
    <source>
        <dbReference type="Proteomes" id="UP000320735"/>
    </source>
</evidence>
<dbReference type="SUPFAM" id="SSF100920">
    <property type="entry name" value="Heat shock protein 70kD (HSP70), peptide-binding domain"/>
    <property type="match status" value="1"/>
</dbReference>
<dbReference type="InterPro" id="IPR013126">
    <property type="entry name" value="Hsp_70_fam"/>
</dbReference>
<organism evidence="7 8">
    <name type="scientific">Symmachiella macrocystis</name>
    <dbReference type="NCBI Taxonomy" id="2527985"/>
    <lineage>
        <taxon>Bacteria</taxon>
        <taxon>Pseudomonadati</taxon>
        <taxon>Planctomycetota</taxon>
        <taxon>Planctomycetia</taxon>
        <taxon>Planctomycetales</taxon>
        <taxon>Planctomycetaceae</taxon>
        <taxon>Symmachiella</taxon>
    </lineage>
</organism>